<dbReference type="GO" id="GO:0003677">
    <property type="term" value="F:DNA binding"/>
    <property type="evidence" value="ECO:0007669"/>
    <property type="project" value="UniProtKB-KW"/>
</dbReference>
<reference evidence="7 8" key="1">
    <citation type="journal article" date="2021" name="Nat. Commun.">
        <title>Genetic determinants of endophytism in the Arabidopsis root mycobiome.</title>
        <authorList>
            <person name="Mesny F."/>
            <person name="Miyauchi S."/>
            <person name="Thiergart T."/>
            <person name="Pickel B."/>
            <person name="Atanasova L."/>
            <person name="Karlsson M."/>
            <person name="Huettel B."/>
            <person name="Barry K.W."/>
            <person name="Haridas S."/>
            <person name="Chen C."/>
            <person name="Bauer D."/>
            <person name="Andreopoulos W."/>
            <person name="Pangilinan J."/>
            <person name="LaButti K."/>
            <person name="Riley R."/>
            <person name="Lipzen A."/>
            <person name="Clum A."/>
            <person name="Drula E."/>
            <person name="Henrissat B."/>
            <person name="Kohler A."/>
            <person name="Grigoriev I.V."/>
            <person name="Martin F.M."/>
            <person name="Hacquard S."/>
        </authorList>
    </citation>
    <scope>NUCLEOTIDE SEQUENCE [LARGE SCALE GENOMIC DNA]</scope>
    <source>
        <strain evidence="7 8">MPI-CAGE-CH-0241</strain>
    </source>
</reference>
<feature type="region of interest" description="Disordered" evidence="6">
    <location>
        <begin position="1"/>
        <end position="25"/>
    </location>
</feature>
<dbReference type="GO" id="GO:0005634">
    <property type="term" value="C:nucleus"/>
    <property type="evidence" value="ECO:0007669"/>
    <property type="project" value="UniProtKB-SubCell"/>
</dbReference>
<evidence type="ECO:0000256" key="5">
    <source>
        <dbReference type="ARBA" id="ARBA00023242"/>
    </source>
</evidence>
<dbReference type="PANTHER" id="PTHR46910:SF37">
    <property type="entry name" value="ZN(II)2CYS6 TRANSCRIPTION FACTOR (EUROFUNG)"/>
    <property type="match status" value="1"/>
</dbReference>
<dbReference type="OrthoDB" id="4116913at2759"/>
<keyword evidence="3" id="KW-0238">DNA-binding</keyword>
<evidence type="ECO:0000256" key="4">
    <source>
        <dbReference type="ARBA" id="ARBA00023163"/>
    </source>
</evidence>
<gene>
    <name evidence="7" type="ORF">B0T10DRAFT_497616</name>
</gene>
<dbReference type="PANTHER" id="PTHR46910">
    <property type="entry name" value="TRANSCRIPTION FACTOR PDR1"/>
    <property type="match status" value="1"/>
</dbReference>
<dbReference type="EMBL" id="JAGPYM010000033">
    <property type="protein sequence ID" value="KAH6876731.1"/>
    <property type="molecule type" value="Genomic_DNA"/>
</dbReference>
<dbReference type="Proteomes" id="UP000777438">
    <property type="component" value="Unassembled WGS sequence"/>
</dbReference>
<dbReference type="InterPro" id="IPR050987">
    <property type="entry name" value="AtrR-like"/>
</dbReference>
<keyword evidence="8" id="KW-1185">Reference proteome</keyword>
<sequence length="100" mass="11520">MPNDPHPWRDIHRDTKPLSDELTPPERQTRHVRLLFWHCYVFDNDIDLRTGQPPLISDSDCDLTPPEGYIENHFVLPLSGDHICSSFFANESPSFPASYG</sequence>
<dbReference type="CDD" id="cd12148">
    <property type="entry name" value="fungal_TF_MHR"/>
    <property type="match status" value="1"/>
</dbReference>
<comment type="subcellular location">
    <subcellularLocation>
        <location evidence="1">Nucleus</location>
    </subcellularLocation>
</comment>
<protein>
    <recommendedName>
        <fullName evidence="9">Transcription factor domain-containing protein</fullName>
    </recommendedName>
</protein>
<evidence type="ECO:0000313" key="8">
    <source>
        <dbReference type="Proteomes" id="UP000777438"/>
    </source>
</evidence>
<evidence type="ECO:0000313" key="7">
    <source>
        <dbReference type="EMBL" id="KAH6876731.1"/>
    </source>
</evidence>
<evidence type="ECO:0000256" key="3">
    <source>
        <dbReference type="ARBA" id="ARBA00023125"/>
    </source>
</evidence>
<keyword evidence="5" id="KW-0539">Nucleus</keyword>
<organism evidence="7 8">
    <name type="scientific">Thelonectria olida</name>
    <dbReference type="NCBI Taxonomy" id="1576542"/>
    <lineage>
        <taxon>Eukaryota</taxon>
        <taxon>Fungi</taxon>
        <taxon>Dikarya</taxon>
        <taxon>Ascomycota</taxon>
        <taxon>Pezizomycotina</taxon>
        <taxon>Sordariomycetes</taxon>
        <taxon>Hypocreomycetidae</taxon>
        <taxon>Hypocreales</taxon>
        <taxon>Nectriaceae</taxon>
        <taxon>Thelonectria</taxon>
    </lineage>
</organism>
<feature type="compositionally biased region" description="Basic and acidic residues" evidence="6">
    <location>
        <begin position="1"/>
        <end position="19"/>
    </location>
</feature>
<keyword evidence="4" id="KW-0804">Transcription</keyword>
<dbReference type="GO" id="GO:0003700">
    <property type="term" value="F:DNA-binding transcription factor activity"/>
    <property type="evidence" value="ECO:0007669"/>
    <property type="project" value="InterPro"/>
</dbReference>
<comment type="caution">
    <text evidence="7">The sequence shown here is derived from an EMBL/GenBank/DDBJ whole genome shotgun (WGS) entry which is preliminary data.</text>
</comment>
<evidence type="ECO:0000256" key="1">
    <source>
        <dbReference type="ARBA" id="ARBA00004123"/>
    </source>
</evidence>
<keyword evidence="2" id="KW-0805">Transcription regulation</keyword>
<evidence type="ECO:0000256" key="6">
    <source>
        <dbReference type="SAM" id="MobiDB-lite"/>
    </source>
</evidence>
<evidence type="ECO:0008006" key="9">
    <source>
        <dbReference type="Google" id="ProtNLM"/>
    </source>
</evidence>
<dbReference type="AlphaFoldDB" id="A0A9P8VUU3"/>
<name>A0A9P8VUU3_9HYPO</name>
<accession>A0A9P8VUU3</accession>
<evidence type="ECO:0000256" key="2">
    <source>
        <dbReference type="ARBA" id="ARBA00023015"/>
    </source>
</evidence>
<proteinExistence type="predicted"/>